<protein>
    <submittedName>
        <fullName evidence="2">Uncharacterized protein</fullName>
    </submittedName>
</protein>
<sequence>MSENKTMSPPMLPPANSLTSTTSTSQEDFFKNNPEIIVKPENYGFTFAEYPPIVDSSPNCNKAGNVINLNFDESEKKKKDCLPHSSTFISADYPTPFIPYYFPNQSFSNTFNNYPMSFAYPIPFDTNSTQISQENC</sequence>
<name>A0A8R1HQU2_CAEJA</name>
<dbReference type="EnsemblMetazoa" id="CJA09051.1">
    <property type="protein sequence ID" value="CJA09051.1"/>
    <property type="gene ID" value="WBGene00128255"/>
</dbReference>
<keyword evidence="3" id="KW-1185">Reference proteome</keyword>
<proteinExistence type="predicted"/>
<feature type="compositionally biased region" description="Polar residues" evidence="1">
    <location>
        <begin position="16"/>
        <end position="27"/>
    </location>
</feature>
<dbReference type="AlphaFoldDB" id="A0A8R1HQU2"/>
<reference evidence="3" key="1">
    <citation type="submission" date="2010-08" db="EMBL/GenBank/DDBJ databases">
        <authorList>
            <consortium name="Caenorhabditis japonica Sequencing Consortium"/>
            <person name="Wilson R.K."/>
        </authorList>
    </citation>
    <scope>NUCLEOTIDE SEQUENCE [LARGE SCALE GENOMIC DNA]</scope>
    <source>
        <strain evidence="3">DF5081</strain>
    </source>
</reference>
<reference evidence="2" key="2">
    <citation type="submission" date="2022-06" db="UniProtKB">
        <authorList>
            <consortium name="EnsemblMetazoa"/>
        </authorList>
    </citation>
    <scope>IDENTIFICATION</scope>
    <source>
        <strain evidence="2">DF5081</strain>
    </source>
</reference>
<feature type="region of interest" description="Disordered" evidence="1">
    <location>
        <begin position="1"/>
        <end position="29"/>
    </location>
</feature>
<accession>A0A8R1HQU2</accession>
<organism evidence="2 3">
    <name type="scientific">Caenorhabditis japonica</name>
    <dbReference type="NCBI Taxonomy" id="281687"/>
    <lineage>
        <taxon>Eukaryota</taxon>
        <taxon>Metazoa</taxon>
        <taxon>Ecdysozoa</taxon>
        <taxon>Nematoda</taxon>
        <taxon>Chromadorea</taxon>
        <taxon>Rhabditida</taxon>
        <taxon>Rhabditina</taxon>
        <taxon>Rhabditomorpha</taxon>
        <taxon>Rhabditoidea</taxon>
        <taxon>Rhabditidae</taxon>
        <taxon>Peloderinae</taxon>
        <taxon>Caenorhabditis</taxon>
    </lineage>
</organism>
<evidence type="ECO:0000256" key="1">
    <source>
        <dbReference type="SAM" id="MobiDB-lite"/>
    </source>
</evidence>
<evidence type="ECO:0000313" key="3">
    <source>
        <dbReference type="Proteomes" id="UP000005237"/>
    </source>
</evidence>
<evidence type="ECO:0000313" key="2">
    <source>
        <dbReference type="EnsemblMetazoa" id="CJA09051.1"/>
    </source>
</evidence>
<dbReference type="Proteomes" id="UP000005237">
    <property type="component" value="Unassembled WGS sequence"/>
</dbReference>